<organism evidence="9 10">
    <name type="scientific">Pelistega indica</name>
    <dbReference type="NCBI Taxonomy" id="1414851"/>
    <lineage>
        <taxon>Bacteria</taxon>
        <taxon>Pseudomonadati</taxon>
        <taxon>Pseudomonadota</taxon>
        <taxon>Betaproteobacteria</taxon>
        <taxon>Burkholderiales</taxon>
        <taxon>Alcaligenaceae</taxon>
        <taxon>Pelistega</taxon>
    </lineage>
</organism>
<dbReference type="GO" id="GO:0005886">
    <property type="term" value="C:plasma membrane"/>
    <property type="evidence" value="ECO:0007669"/>
    <property type="project" value="UniProtKB-SubCell"/>
</dbReference>
<dbReference type="Pfam" id="PF01618">
    <property type="entry name" value="MotA_ExbB"/>
    <property type="match status" value="1"/>
</dbReference>
<comment type="subcellular location">
    <subcellularLocation>
        <location evidence="1">Cell membrane</location>
        <topology evidence="1">Multi-pass membrane protein</topology>
    </subcellularLocation>
    <subcellularLocation>
        <location evidence="6">Membrane</location>
        <topology evidence="6">Multi-pass membrane protein</topology>
    </subcellularLocation>
</comment>
<keyword evidence="2" id="KW-1003">Cell membrane</keyword>
<sequence length="162" mass="18260">MEFISQIEANLYEVSRVFLVPVLLLIAIALIYALWMLGGFLFEWLQRQSSNYISPLNYYATKYGIKSSDDIELWIMKKLEGLKIIARTAPMLGLIATMIPMGPALLALGSNDASAVGQNMVTAFSAVILALIAASICFFILNIRRRWLLEDLRQFEQQHGDK</sequence>
<keyword evidence="3 7" id="KW-0812">Transmembrane</keyword>
<proteinExistence type="inferred from homology"/>
<dbReference type="EMBL" id="AYSV01000073">
    <property type="protein sequence ID" value="ETD72193.1"/>
    <property type="molecule type" value="Genomic_DNA"/>
</dbReference>
<keyword evidence="10" id="KW-1185">Reference proteome</keyword>
<feature type="transmembrane region" description="Helical" evidence="7">
    <location>
        <begin position="120"/>
        <end position="143"/>
    </location>
</feature>
<evidence type="ECO:0000313" key="10">
    <source>
        <dbReference type="Proteomes" id="UP000018766"/>
    </source>
</evidence>
<feature type="domain" description="MotA/TolQ/ExbB proton channel" evidence="8">
    <location>
        <begin position="77"/>
        <end position="155"/>
    </location>
</feature>
<dbReference type="AlphaFoldDB" id="V8G8B4"/>
<dbReference type="GO" id="GO:0015031">
    <property type="term" value="P:protein transport"/>
    <property type="evidence" value="ECO:0007669"/>
    <property type="project" value="UniProtKB-KW"/>
</dbReference>
<dbReference type="PATRIC" id="fig|1414851.3.peg.1161"/>
<dbReference type="OrthoDB" id="3178152at2"/>
<dbReference type="RefSeq" id="WP_023950645.1">
    <property type="nucleotide sequence ID" value="NZ_AYSV01000073.1"/>
</dbReference>
<evidence type="ECO:0000256" key="2">
    <source>
        <dbReference type="ARBA" id="ARBA00022475"/>
    </source>
</evidence>
<dbReference type="Proteomes" id="UP000018766">
    <property type="component" value="Unassembled WGS sequence"/>
</dbReference>
<comment type="caution">
    <text evidence="9">The sequence shown here is derived from an EMBL/GenBank/DDBJ whole genome shotgun (WGS) entry which is preliminary data.</text>
</comment>
<keyword evidence="4 7" id="KW-1133">Transmembrane helix</keyword>
<evidence type="ECO:0000256" key="1">
    <source>
        <dbReference type="ARBA" id="ARBA00004651"/>
    </source>
</evidence>
<keyword evidence="6" id="KW-0653">Protein transport</keyword>
<gene>
    <name evidence="9" type="ORF">V757_05725</name>
</gene>
<feature type="transmembrane region" description="Helical" evidence="7">
    <location>
        <begin position="18"/>
        <end position="42"/>
    </location>
</feature>
<keyword evidence="5 7" id="KW-0472">Membrane</keyword>
<evidence type="ECO:0000259" key="8">
    <source>
        <dbReference type="Pfam" id="PF01618"/>
    </source>
</evidence>
<evidence type="ECO:0000256" key="3">
    <source>
        <dbReference type="ARBA" id="ARBA00022692"/>
    </source>
</evidence>
<keyword evidence="6" id="KW-0813">Transport</keyword>
<evidence type="ECO:0000256" key="4">
    <source>
        <dbReference type="ARBA" id="ARBA00022989"/>
    </source>
</evidence>
<dbReference type="InterPro" id="IPR002898">
    <property type="entry name" value="MotA_ExbB_proton_chnl"/>
</dbReference>
<evidence type="ECO:0000256" key="5">
    <source>
        <dbReference type="ARBA" id="ARBA00023136"/>
    </source>
</evidence>
<reference evidence="9 10" key="1">
    <citation type="submission" date="2013-11" db="EMBL/GenBank/DDBJ databases">
        <title>Genomic analysis of Pelistega sp. HM-7.</title>
        <authorList>
            <person name="Kumbhare S.V."/>
            <person name="Shetty S.A."/>
            <person name="Sharma O."/>
            <person name="Dhotre D.P."/>
        </authorList>
    </citation>
    <scope>NUCLEOTIDE SEQUENCE [LARGE SCALE GENOMIC DNA]</scope>
    <source>
        <strain evidence="9 10">HM-7</strain>
    </source>
</reference>
<comment type="similarity">
    <text evidence="6">Belongs to the exbB/tolQ family.</text>
</comment>
<name>V8G8B4_9BURK</name>
<evidence type="ECO:0000256" key="7">
    <source>
        <dbReference type="SAM" id="Phobius"/>
    </source>
</evidence>
<accession>V8G8B4</accession>
<feature type="transmembrane region" description="Helical" evidence="7">
    <location>
        <begin position="84"/>
        <end position="108"/>
    </location>
</feature>
<evidence type="ECO:0000313" key="9">
    <source>
        <dbReference type="EMBL" id="ETD72193.1"/>
    </source>
</evidence>
<evidence type="ECO:0000256" key="6">
    <source>
        <dbReference type="RuleBase" id="RU004057"/>
    </source>
</evidence>
<protein>
    <submittedName>
        <fullName evidence="9">Biopolymer transporter ExbD</fullName>
    </submittedName>
</protein>